<evidence type="ECO:0000256" key="3">
    <source>
        <dbReference type="RuleBase" id="RU003457"/>
    </source>
</evidence>
<dbReference type="EMBL" id="JTJM01000017">
    <property type="protein sequence ID" value="OBW92633.1"/>
    <property type="molecule type" value="Genomic_DNA"/>
</dbReference>
<name>A0A1A7NSM4_9PAST</name>
<sequence length="229" mass="26549">MLYVRKANQRGHANHGWLDTYHTFSFAGYYDPRFMGFSHLRVINEDKIMQGKGFGTHPHQNMEILTYVLEGTVAHKDSMGNVEELKAGEFQIMSAGTGITHSEFNPSQTEGLHLYQIWIEPNQRNITPRYEQKAFPAQEGATLILSPQAEENSFKVFQNMKLWRYQFNNTKQQLLDIKANRHYWLQMVKGKIMLNEVEVQASDGVAITEETQLSLEMIEKTEFLLFELV</sequence>
<keyword evidence="6" id="KW-0223">Dioxygenase</keyword>
<evidence type="ECO:0000313" key="6">
    <source>
        <dbReference type="EMBL" id="OBW92633.1"/>
    </source>
</evidence>
<protein>
    <submittedName>
        <fullName evidence="6">Quercetin 2,3-dioxygenase</fullName>
    </submittedName>
</protein>
<gene>
    <name evidence="6" type="ORF">QV01_04420</name>
</gene>
<dbReference type="GO" id="GO:0046872">
    <property type="term" value="F:metal ion binding"/>
    <property type="evidence" value="ECO:0007669"/>
    <property type="project" value="UniProtKB-KW"/>
</dbReference>
<dbReference type="InterPro" id="IPR041602">
    <property type="entry name" value="Quercetinase_C"/>
</dbReference>
<dbReference type="OrthoDB" id="9780903at2"/>
<evidence type="ECO:0000259" key="4">
    <source>
        <dbReference type="Pfam" id="PF02678"/>
    </source>
</evidence>
<dbReference type="CDD" id="cd20311">
    <property type="entry name" value="cupin_Yhhw_C"/>
    <property type="match status" value="1"/>
</dbReference>
<reference evidence="6 7" key="1">
    <citation type="submission" date="2014-11" db="EMBL/GenBank/DDBJ databases">
        <title>Pan-genome of Gallibacterium spp.</title>
        <authorList>
            <person name="Kudirkiene E."/>
            <person name="Bojesen A.M."/>
        </authorList>
    </citation>
    <scope>NUCLEOTIDE SEQUENCE [LARGE SCALE GENOMIC DNA]</scope>
    <source>
        <strain evidence="6 7">F151</strain>
    </source>
</reference>
<keyword evidence="2" id="KW-0479">Metal-binding</keyword>
<feature type="binding site" evidence="2">
    <location>
        <position position="101"/>
    </location>
    <ligand>
        <name>Fe cation</name>
        <dbReference type="ChEBI" id="CHEBI:24875"/>
    </ligand>
</feature>
<dbReference type="Pfam" id="PF17954">
    <property type="entry name" value="Pirin_C_2"/>
    <property type="match status" value="1"/>
</dbReference>
<feature type="binding site" evidence="2">
    <location>
        <position position="59"/>
    </location>
    <ligand>
        <name>Fe cation</name>
        <dbReference type="ChEBI" id="CHEBI:24875"/>
    </ligand>
</feature>
<accession>A0A1A7NSM4</accession>
<dbReference type="PIRSF" id="PIRSF006232">
    <property type="entry name" value="Pirin"/>
    <property type="match status" value="1"/>
</dbReference>
<dbReference type="RefSeq" id="WP_065239080.1">
    <property type="nucleotide sequence ID" value="NZ_JTJM01000017.1"/>
</dbReference>
<proteinExistence type="inferred from homology"/>
<feature type="binding site" evidence="2">
    <location>
        <position position="103"/>
    </location>
    <ligand>
        <name>Fe cation</name>
        <dbReference type="ChEBI" id="CHEBI:24875"/>
    </ligand>
</feature>
<comment type="cofactor">
    <cofactor evidence="2">
        <name>Fe cation</name>
        <dbReference type="ChEBI" id="CHEBI:24875"/>
    </cofactor>
    <text evidence="2">Binds 1 Fe cation per subunit.</text>
</comment>
<evidence type="ECO:0000256" key="2">
    <source>
        <dbReference type="PIRSR" id="PIRSR006232-1"/>
    </source>
</evidence>
<feature type="domain" description="Pirin N-terminal" evidence="4">
    <location>
        <begin position="5"/>
        <end position="119"/>
    </location>
</feature>
<dbReference type="PATRIC" id="fig|505345.7.peg.880"/>
<evidence type="ECO:0000256" key="1">
    <source>
        <dbReference type="ARBA" id="ARBA00008416"/>
    </source>
</evidence>
<dbReference type="GO" id="GO:0051213">
    <property type="term" value="F:dioxygenase activity"/>
    <property type="evidence" value="ECO:0007669"/>
    <property type="project" value="UniProtKB-KW"/>
</dbReference>
<feature type="binding site" evidence="2">
    <location>
        <position position="57"/>
    </location>
    <ligand>
        <name>Fe cation</name>
        <dbReference type="ChEBI" id="CHEBI:24875"/>
    </ligand>
</feature>
<dbReference type="Proteomes" id="UP000243558">
    <property type="component" value="Unassembled WGS sequence"/>
</dbReference>
<feature type="domain" description="Quercetin 2,3-dioxygenase C-terminal cupin" evidence="5">
    <location>
        <begin position="143"/>
        <end position="228"/>
    </location>
</feature>
<dbReference type="PANTHER" id="PTHR43212">
    <property type="entry name" value="QUERCETIN 2,3-DIOXYGENASE"/>
    <property type="match status" value="1"/>
</dbReference>
<keyword evidence="7" id="KW-1185">Reference proteome</keyword>
<dbReference type="InterPro" id="IPR003829">
    <property type="entry name" value="Pirin_N_dom"/>
</dbReference>
<dbReference type="FunFam" id="2.60.120.10:FF:000021">
    <property type="entry name" value="Quercetin 2,3-dioxygenase"/>
    <property type="match status" value="1"/>
</dbReference>
<dbReference type="Pfam" id="PF02678">
    <property type="entry name" value="Pirin"/>
    <property type="match status" value="1"/>
</dbReference>
<comment type="caution">
    <text evidence="6">The sequence shown here is derived from an EMBL/GenBank/DDBJ whole genome shotgun (WGS) entry which is preliminary data.</text>
</comment>
<comment type="similarity">
    <text evidence="1 3">Belongs to the pirin family.</text>
</comment>
<evidence type="ECO:0000313" key="7">
    <source>
        <dbReference type="Proteomes" id="UP000243558"/>
    </source>
</evidence>
<dbReference type="SUPFAM" id="SSF51182">
    <property type="entry name" value="RmlC-like cupins"/>
    <property type="match status" value="1"/>
</dbReference>
<dbReference type="AlphaFoldDB" id="A0A1A7NSM4"/>
<dbReference type="CDD" id="cd02910">
    <property type="entry name" value="cupin_Yhhw_N"/>
    <property type="match status" value="1"/>
</dbReference>
<evidence type="ECO:0000259" key="5">
    <source>
        <dbReference type="Pfam" id="PF17954"/>
    </source>
</evidence>
<dbReference type="InterPro" id="IPR011051">
    <property type="entry name" value="RmlC_Cupin_sf"/>
</dbReference>
<organism evidence="6 7">
    <name type="scientific">Gallibacterium genomosp. 3</name>
    <dbReference type="NCBI Taxonomy" id="505345"/>
    <lineage>
        <taxon>Bacteria</taxon>
        <taxon>Pseudomonadati</taxon>
        <taxon>Pseudomonadota</taxon>
        <taxon>Gammaproteobacteria</taxon>
        <taxon>Pasteurellales</taxon>
        <taxon>Pasteurellaceae</taxon>
        <taxon>Gallibacterium</taxon>
    </lineage>
</organism>
<dbReference type="Gene3D" id="2.60.120.10">
    <property type="entry name" value="Jelly Rolls"/>
    <property type="match status" value="2"/>
</dbReference>
<dbReference type="PANTHER" id="PTHR43212:SF3">
    <property type="entry name" value="QUERCETIN 2,3-DIOXYGENASE"/>
    <property type="match status" value="1"/>
</dbReference>
<dbReference type="InterPro" id="IPR014710">
    <property type="entry name" value="RmlC-like_jellyroll"/>
</dbReference>
<keyword evidence="6" id="KW-0560">Oxidoreductase</keyword>
<dbReference type="InterPro" id="IPR012093">
    <property type="entry name" value="Pirin"/>
</dbReference>
<keyword evidence="2" id="KW-0408">Iron</keyword>